<protein>
    <submittedName>
        <fullName evidence="2">Glucosaminidase domain-containing protein</fullName>
    </submittedName>
</protein>
<sequence>MSLFSRVFFCAVIAAFLVALVLPFFIPPKKYPLITEKTAKSVKVIDLAVPQINLAIANPDPPQDFSSIANVKEKKIAFFSYFLPLVEAHNEWISENRKFITAYLKMKELGQPIDKKAGQHVKYLFKRYKINIRGKARKADFQLLLKRMDILPVNLVLIQAANESGWGSSRFAKQGQNYFGQWCYKPGCGLVPINRVEGLTHEVAKYDNPYQALSNYFRNVNTNAAYRVLRDMRANYRRLDMKPTAEILATGLMSYSERGADYVQDILSMLRTNKTALAAARQRLELSGFADNETL</sequence>
<proteinExistence type="predicted"/>
<dbReference type="Gene3D" id="1.10.530.10">
    <property type="match status" value="1"/>
</dbReference>
<dbReference type="InterPro" id="IPR053195">
    <property type="entry name" value="Bax-like"/>
</dbReference>
<dbReference type="Proteomes" id="UP001467690">
    <property type="component" value="Unassembled WGS sequence"/>
</dbReference>
<accession>A0ABV1RLA5</accession>
<dbReference type="RefSeq" id="WP_143869660.1">
    <property type="nucleotide sequence ID" value="NZ_CP041660.1"/>
</dbReference>
<dbReference type="PANTHER" id="PTHR40572:SF1">
    <property type="entry name" value="PROTEIN BAX"/>
    <property type="match status" value="1"/>
</dbReference>
<reference evidence="2 3" key="1">
    <citation type="submission" date="2024-06" db="EMBL/GenBank/DDBJ databases">
        <authorList>
            <person name="Chen R.Y."/>
        </authorList>
    </citation>
    <scope>NUCLEOTIDE SEQUENCE [LARGE SCALE GENOMIC DNA]</scope>
    <source>
        <strain evidence="2 3">D2</strain>
    </source>
</reference>
<evidence type="ECO:0000313" key="2">
    <source>
        <dbReference type="EMBL" id="MER2493728.1"/>
    </source>
</evidence>
<keyword evidence="3" id="KW-1185">Reference proteome</keyword>
<comment type="caution">
    <text evidence="2">The sequence shown here is derived from an EMBL/GenBank/DDBJ whole genome shotgun (WGS) entry which is preliminary data.</text>
</comment>
<evidence type="ECO:0000259" key="1">
    <source>
        <dbReference type="Pfam" id="PF01832"/>
    </source>
</evidence>
<feature type="domain" description="Mannosyl-glycoprotein endo-beta-N-acetylglucosamidase-like" evidence="1">
    <location>
        <begin position="140"/>
        <end position="274"/>
    </location>
</feature>
<evidence type="ECO:0000313" key="3">
    <source>
        <dbReference type="Proteomes" id="UP001467690"/>
    </source>
</evidence>
<dbReference type="EMBL" id="JBELOE010000265">
    <property type="protein sequence ID" value="MER2493728.1"/>
    <property type="molecule type" value="Genomic_DNA"/>
</dbReference>
<gene>
    <name evidence="2" type="ORF">ABS311_17750</name>
</gene>
<dbReference type="PANTHER" id="PTHR40572">
    <property type="entry name" value="PROTEIN BAX"/>
    <property type="match status" value="1"/>
</dbReference>
<dbReference type="Pfam" id="PF01832">
    <property type="entry name" value="Glucosaminidase"/>
    <property type="match status" value="1"/>
</dbReference>
<organism evidence="2 3">
    <name type="scientific">Catenovulum sediminis</name>
    <dbReference type="NCBI Taxonomy" id="1740262"/>
    <lineage>
        <taxon>Bacteria</taxon>
        <taxon>Pseudomonadati</taxon>
        <taxon>Pseudomonadota</taxon>
        <taxon>Gammaproteobacteria</taxon>
        <taxon>Alteromonadales</taxon>
        <taxon>Alteromonadaceae</taxon>
        <taxon>Catenovulum</taxon>
    </lineage>
</organism>
<name>A0ABV1RLA5_9ALTE</name>
<dbReference type="InterPro" id="IPR002901">
    <property type="entry name" value="MGlyc_endo_b_GlcNAc-like_dom"/>
</dbReference>